<accession>A0ACC0LD44</accession>
<protein>
    <submittedName>
        <fullName evidence="1">Uncharacterized protein</fullName>
    </submittedName>
</protein>
<comment type="caution">
    <text evidence="1">The sequence shown here is derived from an EMBL/GenBank/DDBJ whole genome shotgun (WGS) entry which is preliminary data.</text>
</comment>
<keyword evidence="2" id="KW-1185">Reference proteome</keyword>
<dbReference type="EMBL" id="CM046400">
    <property type="protein sequence ID" value="KAI8526063.1"/>
    <property type="molecule type" value="Genomic_DNA"/>
</dbReference>
<reference evidence="1" key="1">
    <citation type="submission" date="2022-02" db="EMBL/GenBank/DDBJ databases">
        <title>Plant Genome Project.</title>
        <authorList>
            <person name="Zhang R.-G."/>
        </authorList>
    </citation>
    <scope>NUCLEOTIDE SEQUENCE</scope>
    <source>
        <strain evidence="1">AT1</strain>
    </source>
</reference>
<evidence type="ECO:0000313" key="1">
    <source>
        <dbReference type="EMBL" id="KAI8526063.1"/>
    </source>
</evidence>
<organism evidence="1 2">
    <name type="scientific">Rhododendron molle</name>
    <name type="common">Chinese azalea</name>
    <name type="synonym">Azalea mollis</name>
    <dbReference type="NCBI Taxonomy" id="49168"/>
    <lineage>
        <taxon>Eukaryota</taxon>
        <taxon>Viridiplantae</taxon>
        <taxon>Streptophyta</taxon>
        <taxon>Embryophyta</taxon>
        <taxon>Tracheophyta</taxon>
        <taxon>Spermatophyta</taxon>
        <taxon>Magnoliopsida</taxon>
        <taxon>eudicotyledons</taxon>
        <taxon>Gunneridae</taxon>
        <taxon>Pentapetalae</taxon>
        <taxon>asterids</taxon>
        <taxon>Ericales</taxon>
        <taxon>Ericaceae</taxon>
        <taxon>Ericoideae</taxon>
        <taxon>Rhodoreae</taxon>
        <taxon>Rhododendron</taxon>
    </lineage>
</organism>
<dbReference type="Proteomes" id="UP001062846">
    <property type="component" value="Chromosome 13"/>
</dbReference>
<proteinExistence type="predicted"/>
<gene>
    <name evidence="1" type="ORF">RHMOL_Rhmol13G0279800</name>
</gene>
<evidence type="ECO:0000313" key="2">
    <source>
        <dbReference type="Proteomes" id="UP001062846"/>
    </source>
</evidence>
<name>A0ACC0LD44_RHOML</name>
<sequence>MDVAVVAEVWRYGRKGGKTQGSVHKSTSLPADVTSSAEEYGIASLISEPVTCPPSFSSNSYKFPPKDDYWRYIPLYQAALRGDWASAKTFFDQDKDALTAKINEYSETALYVAAGAGKSSKSIDFIKNLVDKMSPEALELRDLYDCTPLHIAAWVGNTEAVKVLLEKHFSLLYIRGSDNLSALDMAARNAKKDTLLYLLEFTKDVPFDKLFPDEDSAAHFLILVMTSGYYGKHNKSQQQQNGKGLIELYPHPSALSPVEPCLWLPICSVPPPSLFDRLPYFLRFLSDAGPVSGCRCALCRRPLVLSVRLAQFLQVISKLSNQNGKRVLGDQQFFTLYVGSLPEDVGRQWLWKTFNNFGVVKDVYIPLKRSRVSGNRFGFVRYNCSVSADVAILRANGLWIHDKKHFVKRATFE</sequence>